<dbReference type="PANTHER" id="PTHR43649">
    <property type="entry name" value="ARABINOSE-BINDING PROTEIN-RELATED"/>
    <property type="match status" value="1"/>
</dbReference>
<dbReference type="PROSITE" id="PS51257">
    <property type="entry name" value="PROKAR_LIPOPROTEIN"/>
    <property type="match status" value="1"/>
</dbReference>
<gene>
    <name evidence="1" type="ORF">SAMN02910451_01650</name>
</gene>
<dbReference type="InterPro" id="IPR050490">
    <property type="entry name" value="Bact_solute-bd_prot1"/>
</dbReference>
<dbReference type="InterPro" id="IPR006059">
    <property type="entry name" value="SBP"/>
</dbReference>
<dbReference type="Gene3D" id="3.40.190.10">
    <property type="entry name" value="Periplasmic binding protein-like II"/>
    <property type="match status" value="1"/>
</dbReference>
<name>A0A1G5DUR2_9FIRM</name>
<evidence type="ECO:0000313" key="2">
    <source>
        <dbReference type="Proteomes" id="UP000183047"/>
    </source>
</evidence>
<protein>
    <submittedName>
        <fullName evidence="1">Multiple sugar transport system substrate-binding protein</fullName>
    </submittedName>
</protein>
<keyword evidence="1" id="KW-0762">Sugar transport</keyword>
<keyword evidence="2" id="KW-1185">Reference proteome</keyword>
<evidence type="ECO:0000313" key="1">
    <source>
        <dbReference type="EMBL" id="SCY18038.1"/>
    </source>
</evidence>
<reference evidence="2" key="1">
    <citation type="submission" date="2016-10" db="EMBL/GenBank/DDBJ databases">
        <authorList>
            <person name="Varghese N."/>
            <person name="Submissions S."/>
        </authorList>
    </citation>
    <scope>NUCLEOTIDE SEQUENCE [LARGE SCALE GENOMIC DNA]</scope>
    <source>
        <strain evidence="2">XBD2006</strain>
    </source>
</reference>
<accession>A0A1G5DUR2</accession>
<dbReference type="Proteomes" id="UP000183047">
    <property type="component" value="Unassembled WGS sequence"/>
</dbReference>
<organism evidence="1 2">
    <name type="scientific">Butyrivibrio hungatei</name>
    <dbReference type="NCBI Taxonomy" id="185008"/>
    <lineage>
        <taxon>Bacteria</taxon>
        <taxon>Bacillati</taxon>
        <taxon>Bacillota</taxon>
        <taxon>Clostridia</taxon>
        <taxon>Lachnospirales</taxon>
        <taxon>Lachnospiraceae</taxon>
        <taxon>Butyrivibrio</taxon>
    </lineage>
</organism>
<dbReference type="RefSeq" id="WP_074462263.1">
    <property type="nucleotide sequence ID" value="NZ_FMUR01000009.1"/>
</dbReference>
<keyword evidence="1" id="KW-0813">Transport</keyword>
<dbReference type="Pfam" id="PF01547">
    <property type="entry name" value="SBP_bac_1"/>
    <property type="match status" value="1"/>
</dbReference>
<sequence>MKRKALRVILTWGMIAVFLIGCSENIADSMLKKSSVRDGADDEDVQVVTVWSDNAHEQSVREAQIEEFNNTIGKQEGIRIDYTVYGTDYADVINVALMANEGPDLFRPLSNTFAENVNAGYAVPISELEGSDSLLSRYDKEDLLIGDQVFGGKIYTLPYNLQSYKMIINKDLFDKAGISIYPKTWDDVRKDAKLITDVSNGDAYGYFLAFQSGWTIDHYIYSVSSASLGHFGYDAVSGTYRYSDGLPIIENILGMIEDGSVFPGYENMDADTARAQFSAGKVGIVMAACFDVAVYTEQFPAKCNWVVCDPPAIDSSGYSYKEMVTPVDLLAVAKKSLEAKDTSKIARVLEWFYADENLVEMYEKGMYLPYRKEVLDMAGESKVKGWKEFVTFRDNQFVVRMADPKGVISYEGLSARETIIKLLSGGYSEDAEAVLQDLDTRLNRGLARLDDEVINEYVAPPSYKVERD</sequence>
<dbReference type="OrthoDB" id="362670at2"/>
<proteinExistence type="predicted"/>
<dbReference type="PANTHER" id="PTHR43649:SF12">
    <property type="entry name" value="DIACETYLCHITOBIOSE BINDING PROTEIN DASA"/>
    <property type="match status" value="1"/>
</dbReference>
<dbReference type="AlphaFoldDB" id="A0A1G5DUR2"/>
<dbReference type="SUPFAM" id="SSF53850">
    <property type="entry name" value="Periplasmic binding protein-like II"/>
    <property type="match status" value="1"/>
</dbReference>
<dbReference type="EMBL" id="FMUR01000009">
    <property type="protein sequence ID" value="SCY18038.1"/>
    <property type="molecule type" value="Genomic_DNA"/>
</dbReference>